<evidence type="ECO:0000313" key="3">
    <source>
        <dbReference type="Proteomes" id="UP000060071"/>
    </source>
</evidence>
<gene>
    <name evidence="2" type="ORF">AUC44_11430</name>
</gene>
<feature type="region of interest" description="Disordered" evidence="1">
    <location>
        <begin position="39"/>
        <end position="62"/>
    </location>
</feature>
<dbReference type="Gene3D" id="2.60.40.1890">
    <property type="entry name" value="PCu(A)C copper chaperone"/>
    <property type="match status" value="1"/>
</dbReference>
<dbReference type="SUPFAM" id="SSF110087">
    <property type="entry name" value="DR1885-like metal-binding protein"/>
    <property type="match status" value="1"/>
</dbReference>
<keyword evidence="3" id="KW-1185">Reference proteome</keyword>
<evidence type="ECO:0008006" key="4">
    <source>
        <dbReference type="Google" id="ProtNLM"/>
    </source>
</evidence>
<organism evidence="2 3">
    <name type="scientific">Deinococcus actinosclerus</name>
    <dbReference type="NCBI Taxonomy" id="1768108"/>
    <lineage>
        <taxon>Bacteria</taxon>
        <taxon>Thermotogati</taxon>
        <taxon>Deinococcota</taxon>
        <taxon>Deinococci</taxon>
        <taxon>Deinococcales</taxon>
        <taxon>Deinococcaceae</taxon>
        <taxon>Deinococcus</taxon>
    </lineage>
</organism>
<dbReference type="PANTHER" id="PTHR36302">
    <property type="entry name" value="BLR7088 PROTEIN"/>
    <property type="match status" value="1"/>
</dbReference>
<name>A0ABN4K6C1_9DEIO</name>
<dbReference type="InterPro" id="IPR058248">
    <property type="entry name" value="Lxx211020-like"/>
</dbReference>
<reference evidence="2 3" key="1">
    <citation type="submission" date="2015-12" db="EMBL/GenBank/DDBJ databases">
        <authorList>
            <person name="Kim M.K."/>
            <person name="Srinivasan S."/>
            <person name="Lee J.-J."/>
            <person name="Kim K."/>
        </authorList>
    </citation>
    <scope>NUCLEOTIDE SEQUENCE [LARGE SCALE GENOMIC DNA]</scope>
    <source>
        <strain evidence="2 3">BM2</strain>
    </source>
</reference>
<dbReference type="InterPro" id="IPR007410">
    <property type="entry name" value="LpqE-like"/>
</dbReference>
<proteinExistence type="predicted"/>
<dbReference type="Proteomes" id="UP000060071">
    <property type="component" value="Chromosome"/>
</dbReference>
<dbReference type="InterPro" id="IPR036182">
    <property type="entry name" value="PCuAC_sf"/>
</dbReference>
<sequence>MKERPMTSTRRAGPARPLLIAALLILAAALAAALLRPRPATTSTPAPQTASQASPAATAASSTLPARVMDARVVAVPPGIRETSVFATLRSTGDADVRLTEVSSPAAGHAMLMVTRTEDNMTGMSMTDALTLPAGGTLTLSDTGDHLMLMDLTEPLQPGQTIPITLTDDQGRSLTIQAPVMKP</sequence>
<dbReference type="EMBL" id="CP013910">
    <property type="protein sequence ID" value="ALW89432.1"/>
    <property type="molecule type" value="Genomic_DNA"/>
</dbReference>
<dbReference type="Pfam" id="PF04314">
    <property type="entry name" value="PCuAC"/>
    <property type="match status" value="1"/>
</dbReference>
<accession>A0ABN4K6C1</accession>
<protein>
    <recommendedName>
        <fullName evidence="4">Copper chaperone PCu(A)C</fullName>
    </recommendedName>
</protein>
<evidence type="ECO:0000256" key="1">
    <source>
        <dbReference type="SAM" id="MobiDB-lite"/>
    </source>
</evidence>
<dbReference type="PANTHER" id="PTHR36302:SF1">
    <property type="entry name" value="COPPER CHAPERONE PCU(A)C"/>
    <property type="match status" value="1"/>
</dbReference>
<evidence type="ECO:0000313" key="2">
    <source>
        <dbReference type="EMBL" id="ALW89432.1"/>
    </source>
</evidence>